<evidence type="ECO:0000259" key="6">
    <source>
        <dbReference type="PROSITE" id="PS50923"/>
    </source>
</evidence>
<reference evidence="7 8" key="1">
    <citation type="journal article" date="2011" name="Nature">
        <title>A high-resolution map of human evolutionary constraint using 29 mammals.</title>
        <authorList>
            <person name="Lindblad-Toh K."/>
            <person name="Garber M."/>
            <person name="Zuk O."/>
            <person name="Lin M.F."/>
            <person name="Parker B.J."/>
            <person name="Washietl S."/>
            <person name="Kheradpour P."/>
            <person name="Ernst J."/>
            <person name="Jordan G."/>
            <person name="Mauceli E."/>
            <person name="Ward L.D."/>
            <person name="Lowe C.B."/>
            <person name="Holloway A.K."/>
            <person name="Clamp M."/>
            <person name="Gnerre S."/>
            <person name="Alfoldi J."/>
            <person name="Beal K."/>
            <person name="Chang J."/>
            <person name="Clawson H."/>
            <person name="Cuff J."/>
            <person name="Di Palma F."/>
            <person name="Fitzgerald S."/>
            <person name="Flicek P."/>
            <person name="Guttman M."/>
            <person name="Hubisz M.J."/>
            <person name="Jaffe D.B."/>
            <person name="Jungreis I."/>
            <person name="Kent W.J."/>
            <person name="Kostka D."/>
            <person name="Lara M."/>
            <person name="Martins A.L."/>
            <person name="Massingham T."/>
            <person name="Moltke I."/>
            <person name="Raney B.J."/>
            <person name="Rasmussen M.D."/>
            <person name="Robinson J."/>
            <person name="Stark A."/>
            <person name="Vilella A.J."/>
            <person name="Wen J."/>
            <person name="Xie X."/>
            <person name="Zody M.C."/>
            <person name="Baldwin J."/>
            <person name="Bloom T."/>
            <person name="Chin C.W."/>
            <person name="Heiman D."/>
            <person name="Nicol R."/>
            <person name="Nusbaum C."/>
            <person name="Young S."/>
            <person name="Wilkinson J."/>
            <person name="Worley K.C."/>
            <person name="Kovar C.L."/>
            <person name="Muzny D.M."/>
            <person name="Gibbs R.A."/>
            <person name="Cree A."/>
            <person name="Dihn H.H."/>
            <person name="Fowler G."/>
            <person name="Jhangiani S."/>
            <person name="Joshi V."/>
            <person name="Lee S."/>
            <person name="Lewis L.R."/>
            <person name="Nazareth L.V."/>
            <person name="Okwuonu G."/>
            <person name="Santibanez J."/>
            <person name="Warren W.C."/>
            <person name="Mardis E.R."/>
            <person name="Weinstock G.M."/>
            <person name="Wilson R.K."/>
            <person name="Delehaunty K."/>
            <person name="Dooling D."/>
            <person name="Fronik C."/>
            <person name="Fulton L."/>
            <person name="Fulton B."/>
            <person name="Graves T."/>
            <person name="Minx P."/>
            <person name="Sodergren E."/>
            <person name="Birney E."/>
            <person name="Margulies E.H."/>
            <person name="Herrero J."/>
            <person name="Green E.D."/>
            <person name="Haussler D."/>
            <person name="Siepel A."/>
            <person name="Goldman N."/>
            <person name="Pollard K.S."/>
            <person name="Pedersen J.S."/>
            <person name="Lander E.S."/>
            <person name="Kellis M."/>
        </authorList>
    </citation>
    <scope>NUCLEOTIDE SEQUENCE [LARGE SCALE GENOMIC DNA]</scope>
</reference>
<dbReference type="PANTHER" id="PTHR45656">
    <property type="entry name" value="PROTEIN CBR-CLEC-78"/>
    <property type="match status" value="1"/>
</dbReference>
<dbReference type="HOGENOM" id="CLU_020107_4_1_1"/>
<organism evidence="7 8">
    <name type="scientific">Myotis lucifugus</name>
    <name type="common">Little brown bat</name>
    <dbReference type="NCBI Taxonomy" id="59463"/>
    <lineage>
        <taxon>Eukaryota</taxon>
        <taxon>Metazoa</taxon>
        <taxon>Chordata</taxon>
        <taxon>Craniata</taxon>
        <taxon>Vertebrata</taxon>
        <taxon>Euteleostomi</taxon>
        <taxon>Mammalia</taxon>
        <taxon>Eutheria</taxon>
        <taxon>Laurasiatheria</taxon>
        <taxon>Chiroptera</taxon>
        <taxon>Yangochiroptera</taxon>
        <taxon>Vespertilionidae</taxon>
        <taxon>Myotis</taxon>
    </lineage>
</organism>
<dbReference type="Pfam" id="PF00084">
    <property type="entry name" value="Sushi"/>
    <property type="match status" value="2"/>
</dbReference>
<accession>G1Q6C0</accession>
<keyword evidence="5" id="KW-1133">Transmembrane helix</keyword>
<dbReference type="Proteomes" id="UP000001074">
    <property type="component" value="Unassembled WGS sequence"/>
</dbReference>
<comment type="caution">
    <text evidence="4">Lacks conserved residue(s) required for the propagation of feature annotation.</text>
</comment>
<feature type="disulfide bond" evidence="4">
    <location>
        <begin position="43"/>
        <end position="86"/>
    </location>
</feature>
<dbReference type="Gene3D" id="2.10.70.10">
    <property type="entry name" value="Complement Module, domain 1"/>
    <property type="match status" value="2"/>
</dbReference>
<evidence type="ECO:0000313" key="7">
    <source>
        <dbReference type="Ensembl" id="ENSMLUP00000019253.1"/>
    </source>
</evidence>
<reference evidence="7" key="2">
    <citation type="submission" date="2025-08" db="UniProtKB">
        <authorList>
            <consortium name="Ensembl"/>
        </authorList>
    </citation>
    <scope>IDENTIFICATION</scope>
</reference>
<feature type="domain" description="Sushi" evidence="6">
    <location>
        <begin position="1"/>
        <end position="40"/>
    </location>
</feature>
<keyword evidence="1" id="KW-0732">Signal</keyword>
<dbReference type="InterPro" id="IPR000436">
    <property type="entry name" value="Sushi_SCR_CCP_dom"/>
</dbReference>
<feature type="disulfide bond" evidence="4">
    <location>
        <begin position="11"/>
        <end position="38"/>
    </location>
</feature>
<dbReference type="PROSITE" id="PS50923">
    <property type="entry name" value="SUSHI"/>
    <property type="match status" value="2"/>
</dbReference>
<dbReference type="STRING" id="59463.ENSMLUP00000019253"/>
<dbReference type="SUPFAM" id="SSF57535">
    <property type="entry name" value="Complement control module/SCR domain"/>
    <property type="match status" value="2"/>
</dbReference>
<keyword evidence="8" id="KW-1185">Reference proteome</keyword>
<dbReference type="InterPro" id="IPR035976">
    <property type="entry name" value="Sushi/SCR/CCP_sf"/>
</dbReference>
<reference evidence="7" key="3">
    <citation type="submission" date="2025-09" db="UniProtKB">
        <authorList>
            <consortium name="Ensembl"/>
        </authorList>
    </citation>
    <scope>IDENTIFICATION</scope>
</reference>
<evidence type="ECO:0000256" key="4">
    <source>
        <dbReference type="PROSITE-ProRule" id="PRU00302"/>
    </source>
</evidence>
<feature type="transmembrane region" description="Helical" evidence="5">
    <location>
        <begin position="110"/>
        <end position="130"/>
    </location>
</feature>
<evidence type="ECO:0000256" key="2">
    <source>
        <dbReference type="ARBA" id="ARBA00022737"/>
    </source>
</evidence>
<protein>
    <recommendedName>
        <fullName evidence="6">Sushi domain-containing protein</fullName>
    </recommendedName>
</protein>
<feature type="disulfide bond" evidence="4">
    <location>
        <begin position="72"/>
        <end position="99"/>
    </location>
</feature>
<evidence type="ECO:0000256" key="3">
    <source>
        <dbReference type="ARBA" id="ARBA00023157"/>
    </source>
</evidence>
<keyword evidence="5" id="KW-0812">Transmembrane</keyword>
<proteinExistence type="predicted"/>
<evidence type="ECO:0000256" key="1">
    <source>
        <dbReference type="ARBA" id="ARBA00022729"/>
    </source>
</evidence>
<sequence>FSPGMSIVYRCDEGYLLVGEALLICTHEGTWSHPVPLCKELNCSSPEYMNGIQKGLESGKKYQHGAVVNLECEEGYTLEGSPQSQCLEDHGWNPPLAVCKSQVELSEDEGSLSVGLLFLLFLTAVTLYLIPKHRKR</sequence>
<dbReference type="EMBL" id="AAPE02029591">
    <property type="status" value="NOT_ANNOTATED_CDS"/>
    <property type="molecule type" value="Genomic_DNA"/>
</dbReference>
<keyword evidence="4" id="KW-0768">Sushi</keyword>
<dbReference type="eggNOG" id="KOG4297">
    <property type="taxonomic scope" value="Eukaryota"/>
</dbReference>
<dbReference type="InParanoid" id="G1Q6C0"/>
<keyword evidence="3 4" id="KW-1015">Disulfide bond</keyword>
<name>G1Q6C0_MYOLU</name>
<dbReference type="InterPro" id="IPR051277">
    <property type="entry name" value="SEZ6_CSMD_C4BPB_Regulators"/>
</dbReference>
<dbReference type="CDD" id="cd00033">
    <property type="entry name" value="CCP"/>
    <property type="match status" value="2"/>
</dbReference>
<keyword evidence="2" id="KW-0677">Repeat</keyword>
<dbReference type="PANTHER" id="PTHR45656:SF4">
    <property type="entry name" value="PROTEIN CBR-CLEC-78"/>
    <property type="match status" value="1"/>
</dbReference>
<keyword evidence="5" id="KW-0472">Membrane</keyword>
<dbReference type="OMA" id="NLECEEG"/>
<dbReference type="GeneTree" id="ENSGT00940000160375"/>
<evidence type="ECO:0000313" key="8">
    <source>
        <dbReference type="Proteomes" id="UP000001074"/>
    </source>
</evidence>
<dbReference type="Ensembl" id="ENSMLUT00000029856.1">
    <property type="protein sequence ID" value="ENSMLUP00000019253.1"/>
    <property type="gene ID" value="ENSMLUG00000023167.1"/>
</dbReference>
<feature type="domain" description="Sushi" evidence="6">
    <location>
        <begin position="41"/>
        <end position="101"/>
    </location>
</feature>
<dbReference type="AlphaFoldDB" id="G1Q6C0"/>
<dbReference type="SMART" id="SM00032">
    <property type="entry name" value="CCP"/>
    <property type="match status" value="2"/>
</dbReference>
<evidence type="ECO:0000256" key="5">
    <source>
        <dbReference type="SAM" id="Phobius"/>
    </source>
</evidence>